<accession>A0A1G6VQP7</accession>
<evidence type="ECO:0000313" key="2">
    <source>
        <dbReference type="EMBL" id="SDD55156.1"/>
    </source>
</evidence>
<keyword evidence="1" id="KW-1133">Transmembrane helix</keyword>
<feature type="transmembrane region" description="Helical" evidence="1">
    <location>
        <begin position="12"/>
        <end position="32"/>
    </location>
</feature>
<sequence length="49" mass="5627">MDAWRALLTTDAGLLSLGVIVFMLAMGGFMFWRFRRFITEEEAKAGRSR</sequence>
<keyword evidence="1" id="KW-0812">Transmembrane</keyword>
<dbReference type="Proteomes" id="UP000199603">
    <property type="component" value="Unassembled WGS sequence"/>
</dbReference>
<evidence type="ECO:0000313" key="3">
    <source>
        <dbReference type="Proteomes" id="UP000199603"/>
    </source>
</evidence>
<proteinExistence type="predicted"/>
<dbReference type="Pfam" id="PF11346">
    <property type="entry name" value="DUF3149"/>
    <property type="match status" value="1"/>
</dbReference>
<evidence type="ECO:0000256" key="1">
    <source>
        <dbReference type="SAM" id="Phobius"/>
    </source>
</evidence>
<dbReference type="RefSeq" id="WP_176764081.1">
    <property type="nucleotide sequence ID" value="NZ_FNAG01000003.1"/>
</dbReference>
<keyword evidence="1" id="KW-0472">Membrane</keyword>
<dbReference type="AlphaFoldDB" id="A0A1G6VQP7"/>
<dbReference type="InterPro" id="IPR021494">
    <property type="entry name" value="DUF3149"/>
</dbReference>
<reference evidence="2 3" key="1">
    <citation type="submission" date="2016-10" db="EMBL/GenBank/DDBJ databases">
        <authorList>
            <person name="de Groot N.N."/>
        </authorList>
    </citation>
    <scope>NUCLEOTIDE SEQUENCE [LARGE SCALE GENOMIC DNA]</scope>
    <source>
        <strain evidence="2 3">DSM 16957</strain>
    </source>
</reference>
<dbReference type="EMBL" id="FNAG01000003">
    <property type="protein sequence ID" value="SDD55156.1"/>
    <property type="molecule type" value="Genomic_DNA"/>
</dbReference>
<gene>
    <name evidence="2" type="ORF">SAMN04488509_103189</name>
</gene>
<keyword evidence="3" id="KW-1185">Reference proteome</keyword>
<name>A0A1G6VQP7_9GAMM</name>
<organism evidence="2 3">
    <name type="scientific">Aquimonas voraii</name>
    <dbReference type="NCBI Taxonomy" id="265719"/>
    <lineage>
        <taxon>Bacteria</taxon>
        <taxon>Pseudomonadati</taxon>
        <taxon>Pseudomonadota</taxon>
        <taxon>Gammaproteobacteria</taxon>
        <taxon>Lysobacterales</taxon>
        <taxon>Lysobacteraceae</taxon>
        <taxon>Aquimonas</taxon>
    </lineage>
</organism>
<protein>
    <recommendedName>
        <fullName evidence="4">DUF3149 domain-containing protein</fullName>
    </recommendedName>
</protein>
<evidence type="ECO:0008006" key="4">
    <source>
        <dbReference type="Google" id="ProtNLM"/>
    </source>
</evidence>